<accession>A0A3P3Q5L7</accession>
<dbReference type="SUPFAM" id="SSF52172">
    <property type="entry name" value="CheY-like"/>
    <property type="match status" value="1"/>
</dbReference>
<dbReference type="GO" id="GO:0005737">
    <property type="term" value="C:cytoplasm"/>
    <property type="evidence" value="ECO:0007669"/>
    <property type="project" value="UniProtKB-SubCell"/>
</dbReference>
<dbReference type="InterPro" id="IPR001789">
    <property type="entry name" value="Sig_transdc_resp-reg_receiver"/>
</dbReference>
<evidence type="ECO:0000256" key="2">
    <source>
        <dbReference type="ARBA" id="ARBA00018672"/>
    </source>
</evidence>
<name>A0A3P3Q5L7_9FIRM</name>
<keyword evidence="5" id="KW-0902">Two-component regulatory system</keyword>
<dbReference type="CDD" id="cd17536">
    <property type="entry name" value="REC_YesN-like"/>
    <property type="match status" value="1"/>
</dbReference>
<dbReference type="InterPro" id="IPR011006">
    <property type="entry name" value="CheY-like_superfamily"/>
</dbReference>
<proteinExistence type="predicted"/>
<feature type="domain" description="HTH araC/xylS-type" evidence="11">
    <location>
        <begin position="428"/>
        <end position="526"/>
    </location>
</feature>
<gene>
    <name evidence="13" type="ORF">EHW90_01200</name>
</gene>
<evidence type="ECO:0000259" key="12">
    <source>
        <dbReference type="PROSITE" id="PS50110"/>
    </source>
</evidence>
<keyword evidence="14" id="KW-1185">Reference proteome</keyword>
<evidence type="ECO:0000256" key="8">
    <source>
        <dbReference type="ARBA" id="ARBA00023163"/>
    </source>
</evidence>
<protein>
    <recommendedName>
        <fullName evidence="2">Stage 0 sporulation protein A homolog</fullName>
    </recommendedName>
</protein>
<dbReference type="PROSITE" id="PS00041">
    <property type="entry name" value="HTH_ARAC_FAMILY_1"/>
    <property type="match status" value="1"/>
</dbReference>
<dbReference type="PANTHER" id="PTHR42713:SF3">
    <property type="entry name" value="TRANSCRIPTIONAL REGULATORY PROTEIN HPTR"/>
    <property type="match status" value="1"/>
</dbReference>
<evidence type="ECO:0000256" key="1">
    <source>
        <dbReference type="ARBA" id="ARBA00004496"/>
    </source>
</evidence>
<dbReference type="GO" id="GO:0043565">
    <property type="term" value="F:sequence-specific DNA binding"/>
    <property type="evidence" value="ECO:0007669"/>
    <property type="project" value="InterPro"/>
</dbReference>
<comment type="subcellular location">
    <subcellularLocation>
        <location evidence="1">Cytoplasm</location>
    </subcellularLocation>
</comment>
<feature type="modified residue" description="4-aspartylphosphate" evidence="10">
    <location>
        <position position="59"/>
    </location>
</feature>
<evidence type="ECO:0000259" key="11">
    <source>
        <dbReference type="PROSITE" id="PS01124"/>
    </source>
</evidence>
<organism evidence="13 14">
    <name type="scientific">Lachnoanaerobaculum orale</name>
    <dbReference type="NCBI Taxonomy" id="979627"/>
    <lineage>
        <taxon>Bacteria</taxon>
        <taxon>Bacillati</taxon>
        <taxon>Bacillota</taxon>
        <taxon>Clostridia</taxon>
        <taxon>Lachnospirales</taxon>
        <taxon>Lachnospiraceae</taxon>
        <taxon>Lachnoanaerobaculum</taxon>
    </lineage>
</organism>
<evidence type="ECO:0000313" key="13">
    <source>
        <dbReference type="EMBL" id="RRJ15693.1"/>
    </source>
</evidence>
<keyword evidence="4 10" id="KW-0597">Phosphoprotein</keyword>
<dbReference type="PROSITE" id="PS50110">
    <property type="entry name" value="RESPONSE_REGULATORY"/>
    <property type="match status" value="1"/>
</dbReference>
<dbReference type="InterPro" id="IPR051552">
    <property type="entry name" value="HptR"/>
</dbReference>
<evidence type="ECO:0000256" key="10">
    <source>
        <dbReference type="PROSITE-ProRule" id="PRU00169"/>
    </source>
</evidence>
<dbReference type="Gene3D" id="3.40.50.2300">
    <property type="match status" value="1"/>
</dbReference>
<evidence type="ECO:0000256" key="3">
    <source>
        <dbReference type="ARBA" id="ARBA00022490"/>
    </source>
</evidence>
<keyword evidence="6" id="KW-0805">Transcription regulation</keyword>
<keyword evidence="8" id="KW-0804">Transcription</keyword>
<reference evidence="13 14" key="1">
    <citation type="submission" date="2018-11" db="EMBL/GenBank/DDBJ databases">
        <title>Genome sequencing of Lachnoanaerobaculum orale DSM 24553T.</title>
        <authorList>
            <person name="Kook J.-K."/>
            <person name="Park S.-N."/>
            <person name="Lim Y.K."/>
        </authorList>
    </citation>
    <scope>NUCLEOTIDE SEQUENCE [LARGE SCALE GENOMIC DNA]</scope>
    <source>
        <strain evidence="13 14">DSM 24553</strain>
    </source>
</reference>
<dbReference type="InterPro" id="IPR018062">
    <property type="entry name" value="HTH_AraC-typ_CS"/>
</dbReference>
<comment type="function">
    <text evidence="9">May play the central regulatory role in sporulation. It may be an element of the effector pathway responsible for the activation of sporulation genes in response to nutritional stress. Spo0A may act in concert with spo0H (a sigma factor) to control the expression of some genes that are critical to the sporulation process.</text>
</comment>
<dbReference type="GO" id="GO:0000160">
    <property type="term" value="P:phosphorelay signal transduction system"/>
    <property type="evidence" value="ECO:0007669"/>
    <property type="project" value="UniProtKB-KW"/>
</dbReference>
<dbReference type="RefSeq" id="WP_124950588.1">
    <property type="nucleotide sequence ID" value="NZ_RRCM01000001.1"/>
</dbReference>
<dbReference type="InterPro" id="IPR018060">
    <property type="entry name" value="HTH_AraC"/>
</dbReference>
<dbReference type="SUPFAM" id="SSF46689">
    <property type="entry name" value="Homeodomain-like"/>
    <property type="match status" value="2"/>
</dbReference>
<dbReference type="GO" id="GO:0003700">
    <property type="term" value="F:DNA-binding transcription factor activity"/>
    <property type="evidence" value="ECO:0007669"/>
    <property type="project" value="InterPro"/>
</dbReference>
<dbReference type="InterPro" id="IPR009057">
    <property type="entry name" value="Homeodomain-like_sf"/>
</dbReference>
<dbReference type="Gene3D" id="1.10.10.60">
    <property type="entry name" value="Homeodomain-like"/>
    <property type="match status" value="2"/>
</dbReference>
<sequence length="528" mass="61596">MTENIRKVLIVDDEYFIGKLIYKLVDWDIKHLECVNILDNGEDAIDYIRNNTPDIVITDIRMPGISGLDLIRETRDISNKIQYIIISGYREFEYAREAMKYGIDHYVLKPINKDDLSEALDDVIKILGEIENKEAREKRLIETVESSKKIIKSSILKDIIENNDYDKSIFLNKDSKLFRAINIKLDYENIEQVYKKQDSITAAKVVDIANKILETNVGEVIGCNKEFLNIFFLFNYSMEEAKSIRGILNTILSKINEYLIGFERYRATIGVGNEKSELNDIKISINEAHYTIEKRLRIGINRVIYFEDINKENLSDKYADIMNEYNDELRRSIESFNIEKIKYILSDVFRKISDGQNEDIVYQIYNRIHGLFKDYSDEKIEEEYRDILSLLNSCCNLSDCKKVILKYILDCLEYIKSKSEGQVLKPIRTMISYIKDNYREKITIEDMAEIVDLNPIYLGSLFKKEIGLNFSSYLIKVRIDAAKSLLIETNYTIAAIGSEVGYKDTRYFSQLFEKTVGIKPALYRKIHS</sequence>
<evidence type="ECO:0000256" key="9">
    <source>
        <dbReference type="ARBA" id="ARBA00024867"/>
    </source>
</evidence>
<dbReference type="SMART" id="SM00342">
    <property type="entry name" value="HTH_ARAC"/>
    <property type="match status" value="1"/>
</dbReference>
<evidence type="ECO:0000256" key="6">
    <source>
        <dbReference type="ARBA" id="ARBA00023015"/>
    </source>
</evidence>
<dbReference type="EMBL" id="RRCM01000001">
    <property type="protein sequence ID" value="RRJ15693.1"/>
    <property type="molecule type" value="Genomic_DNA"/>
</dbReference>
<evidence type="ECO:0000313" key="14">
    <source>
        <dbReference type="Proteomes" id="UP000276982"/>
    </source>
</evidence>
<keyword evidence="7" id="KW-0238">DNA-binding</keyword>
<evidence type="ECO:0000256" key="4">
    <source>
        <dbReference type="ARBA" id="ARBA00022553"/>
    </source>
</evidence>
<dbReference type="Proteomes" id="UP000276982">
    <property type="component" value="Unassembled WGS sequence"/>
</dbReference>
<dbReference type="Pfam" id="PF00072">
    <property type="entry name" value="Response_reg"/>
    <property type="match status" value="1"/>
</dbReference>
<dbReference type="SMART" id="SM00448">
    <property type="entry name" value="REC"/>
    <property type="match status" value="1"/>
</dbReference>
<dbReference type="PROSITE" id="PS01124">
    <property type="entry name" value="HTH_ARAC_FAMILY_2"/>
    <property type="match status" value="1"/>
</dbReference>
<evidence type="ECO:0000256" key="5">
    <source>
        <dbReference type="ARBA" id="ARBA00023012"/>
    </source>
</evidence>
<dbReference type="PANTHER" id="PTHR42713">
    <property type="entry name" value="HISTIDINE KINASE-RELATED"/>
    <property type="match status" value="1"/>
</dbReference>
<dbReference type="AlphaFoldDB" id="A0A3P3Q5L7"/>
<feature type="domain" description="Response regulatory" evidence="12">
    <location>
        <begin position="7"/>
        <end position="124"/>
    </location>
</feature>
<keyword evidence="3" id="KW-0963">Cytoplasm</keyword>
<evidence type="ECO:0000256" key="7">
    <source>
        <dbReference type="ARBA" id="ARBA00023125"/>
    </source>
</evidence>
<dbReference type="Pfam" id="PF12833">
    <property type="entry name" value="HTH_18"/>
    <property type="match status" value="1"/>
</dbReference>
<comment type="caution">
    <text evidence="13">The sequence shown here is derived from an EMBL/GenBank/DDBJ whole genome shotgun (WGS) entry which is preliminary data.</text>
</comment>